<organism evidence="1 2">
    <name type="scientific">Oscillochloris trichoides DG-6</name>
    <dbReference type="NCBI Taxonomy" id="765420"/>
    <lineage>
        <taxon>Bacteria</taxon>
        <taxon>Bacillati</taxon>
        <taxon>Chloroflexota</taxon>
        <taxon>Chloroflexia</taxon>
        <taxon>Chloroflexales</taxon>
        <taxon>Chloroflexineae</taxon>
        <taxon>Oscillochloridaceae</taxon>
        <taxon>Oscillochloris</taxon>
    </lineage>
</organism>
<protein>
    <recommendedName>
        <fullName evidence="3">Peptidase C39-like domain-containing protein</fullName>
    </recommendedName>
</protein>
<gene>
    <name evidence="1" type="ORF">OSCT_0482</name>
</gene>
<name>E1IAY1_9CHLR</name>
<comment type="caution">
    <text evidence="1">The sequence shown here is derived from an EMBL/GenBank/DDBJ whole genome shotgun (WGS) entry which is preliminary data.</text>
</comment>
<proteinExistence type="predicted"/>
<sequence>MPRTNFKPEVNGFAFVNSWKLDTFEKQQMQQILSGSINQASQSAAGGFGAMLSGRIGPQIERWIEAALPDYYGMCGGMAFVAADYYHANQPLPRGSDYHDIPQNDTPRGRSLRAHLWARQVESLQLNAAQLLAWMIMLHLPLPFAGPGWLLQRTREEWERLKTILDQGQPWPLCLIGSSISPFNNHQVLATGYDDGGDGTGVIYLYDMNDPGKEQTIRLDMRTGALVAEESVPNHDRGALRGFFCEQYQPGALPELPEDE</sequence>
<dbReference type="OrthoDB" id="291765at2"/>
<dbReference type="EMBL" id="ADVR01000008">
    <property type="protein sequence ID" value="EFO81627.1"/>
    <property type="molecule type" value="Genomic_DNA"/>
</dbReference>
<dbReference type="AlphaFoldDB" id="E1IAY1"/>
<dbReference type="Proteomes" id="UP000054010">
    <property type="component" value="Unassembled WGS sequence"/>
</dbReference>
<reference evidence="1 2" key="1">
    <citation type="journal article" date="2011" name="J. Bacteriol.">
        <title>Draft genome sequence of the anoxygenic filamentous phototrophic bacterium Oscillochloris trichoides subsp. DG-6.</title>
        <authorList>
            <person name="Kuznetsov B.B."/>
            <person name="Ivanovsky R.N."/>
            <person name="Keppen O.I."/>
            <person name="Sukhacheva M.V."/>
            <person name="Bumazhkin B.K."/>
            <person name="Patutina E.O."/>
            <person name="Beletsky A.V."/>
            <person name="Mardanov A.V."/>
            <person name="Baslerov R.V."/>
            <person name="Panteleeva A.N."/>
            <person name="Kolganova T.V."/>
            <person name="Ravin N.V."/>
            <person name="Skryabin K.G."/>
        </authorList>
    </citation>
    <scope>NUCLEOTIDE SEQUENCE [LARGE SCALE GENOMIC DNA]</scope>
    <source>
        <strain evidence="1 2">DG-6</strain>
    </source>
</reference>
<evidence type="ECO:0008006" key="3">
    <source>
        <dbReference type="Google" id="ProtNLM"/>
    </source>
</evidence>
<dbReference type="eggNOG" id="COG1928">
    <property type="taxonomic scope" value="Bacteria"/>
</dbReference>
<keyword evidence="2" id="KW-1185">Reference proteome</keyword>
<evidence type="ECO:0000313" key="1">
    <source>
        <dbReference type="EMBL" id="EFO81627.1"/>
    </source>
</evidence>
<accession>E1IAY1</accession>
<dbReference type="HOGENOM" id="CLU_1068938_0_0_0"/>
<dbReference type="STRING" id="765420.OSCT_0482"/>
<evidence type="ECO:0000313" key="2">
    <source>
        <dbReference type="Proteomes" id="UP000054010"/>
    </source>
</evidence>